<evidence type="ECO:0000256" key="10">
    <source>
        <dbReference type="SAM" id="Phobius"/>
    </source>
</evidence>
<comment type="similarity">
    <text evidence="3">Belongs to the HRG family.</text>
</comment>
<dbReference type="GO" id="GO:0020037">
    <property type="term" value="F:heme binding"/>
    <property type="evidence" value="ECO:0007669"/>
    <property type="project" value="TreeGrafter"/>
</dbReference>
<dbReference type="GO" id="GO:0015232">
    <property type="term" value="F:heme transmembrane transporter activity"/>
    <property type="evidence" value="ECO:0007669"/>
    <property type="project" value="InterPro"/>
</dbReference>
<dbReference type="PANTHER" id="PTHR31525">
    <property type="entry name" value="HEME TRANSPORTER HRG1"/>
    <property type="match status" value="1"/>
</dbReference>
<keyword evidence="8 10" id="KW-0472">Membrane</keyword>
<dbReference type="EMBL" id="REGN01005265">
    <property type="protein sequence ID" value="RNA14057.1"/>
    <property type="molecule type" value="Genomic_DNA"/>
</dbReference>
<dbReference type="InterPro" id="IPR026218">
    <property type="entry name" value="HRG"/>
</dbReference>
<gene>
    <name evidence="11" type="ORF">BpHYR1_006900</name>
</gene>
<reference evidence="11 12" key="1">
    <citation type="journal article" date="2018" name="Sci. Rep.">
        <title>Genomic signatures of local adaptation to the degree of environmental predictability in rotifers.</title>
        <authorList>
            <person name="Franch-Gras L."/>
            <person name="Hahn C."/>
            <person name="Garcia-Roger E.M."/>
            <person name="Carmona M.J."/>
            <person name="Serra M."/>
            <person name="Gomez A."/>
        </authorList>
    </citation>
    <scope>NUCLEOTIDE SEQUENCE [LARGE SCALE GENOMIC DNA]</scope>
    <source>
        <strain evidence="11">HYR1</strain>
    </source>
</reference>
<organism evidence="11 12">
    <name type="scientific">Brachionus plicatilis</name>
    <name type="common">Marine rotifer</name>
    <name type="synonym">Brachionus muelleri</name>
    <dbReference type="NCBI Taxonomy" id="10195"/>
    <lineage>
        <taxon>Eukaryota</taxon>
        <taxon>Metazoa</taxon>
        <taxon>Spiralia</taxon>
        <taxon>Gnathifera</taxon>
        <taxon>Rotifera</taxon>
        <taxon>Eurotatoria</taxon>
        <taxon>Monogononta</taxon>
        <taxon>Pseudotrocha</taxon>
        <taxon>Ploima</taxon>
        <taxon>Brachionidae</taxon>
        <taxon>Brachionus</taxon>
    </lineage>
</organism>
<evidence type="ECO:0000256" key="8">
    <source>
        <dbReference type="ARBA" id="ARBA00023136"/>
    </source>
</evidence>
<dbReference type="PRINTS" id="PR02095">
    <property type="entry name" value="TRNSPORTRHRG"/>
</dbReference>
<evidence type="ECO:0000256" key="9">
    <source>
        <dbReference type="ARBA" id="ARBA00023228"/>
    </source>
</evidence>
<dbReference type="AlphaFoldDB" id="A0A3M7QRG6"/>
<feature type="transmembrane region" description="Helical" evidence="10">
    <location>
        <begin position="55"/>
        <end position="79"/>
    </location>
</feature>
<feature type="transmembrane region" description="Helical" evidence="10">
    <location>
        <begin position="91"/>
        <end position="113"/>
    </location>
</feature>
<dbReference type="PANTHER" id="PTHR31525:SF1">
    <property type="entry name" value="HEME TRANSPORTER HRG1"/>
    <property type="match status" value="1"/>
</dbReference>
<evidence type="ECO:0000256" key="4">
    <source>
        <dbReference type="ARBA" id="ARBA00022448"/>
    </source>
</evidence>
<evidence type="ECO:0000313" key="12">
    <source>
        <dbReference type="Proteomes" id="UP000276133"/>
    </source>
</evidence>
<sequence>MDDAENRYLNRSDFNIQGLLKEKKYAKILNVFAFIGFLAGVSASLVFYIRYNLLLTPIIALASSIIALMVIYINMQFLWDVWQIWTYKLKYWCMLGFVLQVVFIALFIGFISLGVYYQQKPTAQSFYVSSVWVFMCWKWSFALFYRTKKYRSMFTRYSLIGVDSEVNSD</sequence>
<dbReference type="GO" id="GO:0005765">
    <property type="term" value="C:lysosomal membrane"/>
    <property type="evidence" value="ECO:0007669"/>
    <property type="project" value="UniProtKB-SubCell"/>
</dbReference>
<evidence type="ECO:0000256" key="3">
    <source>
        <dbReference type="ARBA" id="ARBA00006203"/>
    </source>
</evidence>
<evidence type="ECO:0000256" key="2">
    <source>
        <dbReference type="ARBA" id="ARBA00004337"/>
    </source>
</evidence>
<keyword evidence="5 10" id="KW-0812">Transmembrane</keyword>
<evidence type="ECO:0000256" key="7">
    <source>
        <dbReference type="ARBA" id="ARBA00022989"/>
    </source>
</evidence>
<dbReference type="Proteomes" id="UP000276133">
    <property type="component" value="Unassembled WGS sequence"/>
</dbReference>
<evidence type="ECO:0000313" key="11">
    <source>
        <dbReference type="EMBL" id="RNA14057.1"/>
    </source>
</evidence>
<proteinExistence type="inferred from homology"/>
<name>A0A3M7QRG6_BRAPC</name>
<comment type="caution">
    <text evidence="11">The sequence shown here is derived from an EMBL/GenBank/DDBJ whole genome shotgun (WGS) entry which is preliminary data.</text>
</comment>
<protein>
    <submittedName>
        <fullName evidence="11">Heme transporter hrg1-A-like</fullName>
    </submittedName>
</protein>
<evidence type="ECO:0000256" key="5">
    <source>
        <dbReference type="ARBA" id="ARBA00022692"/>
    </source>
</evidence>
<dbReference type="GO" id="GO:0010008">
    <property type="term" value="C:endosome membrane"/>
    <property type="evidence" value="ECO:0007669"/>
    <property type="project" value="UniProtKB-SubCell"/>
</dbReference>
<feature type="transmembrane region" description="Helical" evidence="10">
    <location>
        <begin position="28"/>
        <end position="49"/>
    </location>
</feature>
<keyword evidence="12" id="KW-1185">Reference proteome</keyword>
<accession>A0A3M7QRG6</accession>
<keyword evidence="6" id="KW-0967">Endosome</keyword>
<feature type="transmembrane region" description="Helical" evidence="10">
    <location>
        <begin position="125"/>
        <end position="145"/>
    </location>
</feature>
<dbReference type="Pfam" id="PF16954">
    <property type="entry name" value="HRG"/>
    <property type="match status" value="1"/>
</dbReference>
<dbReference type="GO" id="GO:0005886">
    <property type="term" value="C:plasma membrane"/>
    <property type="evidence" value="ECO:0007669"/>
    <property type="project" value="TreeGrafter"/>
</dbReference>
<comment type="subcellular location">
    <subcellularLocation>
        <location evidence="2">Endosome membrane</location>
        <topology evidence="2">Multi-pass membrane protein</topology>
    </subcellularLocation>
    <subcellularLocation>
        <location evidence="1">Lysosome membrane</location>
        <topology evidence="1">Multi-pass membrane protein</topology>
    </subcellularLocation>
</comment>
<dbReference type="OrthoDB" id="5954402at2759"/>
<keyword evidence="9" id="KW-0458">Lysosome</keyword>
<evidence type="ECO:0000256" key="1">
    <source>
        <dbReference type="ARBA" id="ARBA00004155"/>
    </source>
</evidence>
<keyword evidence="4" id="KW-0813">Transport</keyword>
<keyword evidence="7 10" id="KW-1133">Transmembrane helix</keyword>
<evidence type="ECO:0000256" key="6">
    <source>
        <dbReference type="ARBA" id="ARBA00022753"/>
    </source>
</evidence>